<keyword evidence="2" id="KW-1185">Reference proteome</keyword>
<protein>
    <submittedName>
        <fullName evidence="1">Uncharacterized protein</fullName>
    </submittedName>
</protein>
<evidence type="ECO:0000313" key="1">
    <source>
        <dbReference type="EMBL" id="QIZ69763.1"/>
    </source>
</evidence>
<name>A0A6H1TVI2_9CYAN</name>
<accession>A0A6H1TVI2</accession>
<dbReference type="Proteomes" id="UP000500857">
    <property type="component" value="Chromosome"/>
</dbReference>
<dbReference type="EMBL" id="CP051167">
    <property type="protein sequence ID" value="QIZ69763.1"/>
    <property type="molecule type" value="Genomic_DNA"/>
</dbReference>
<dbReference type="AlphaFoldDB" id="A0A6H1TVI2"/>
<sequence>MKVIVKLAIVAILIGLLNACTVSFSVGGFQPTRDVVQRAIALQLNQTQAQLRQHLSQYADGDGRLPDYQIERVEIRREDPLKVGDLLTYHVQGTYNLSGRTGDRRFSERDNPFDLYLQRQREGKTWRLAVPLEKNKETDEQQWATYLVKPPGYI</sequence>
<evidence type="ECO:0000313" key="2">
    <source>
        <dbReference type="Proteomes" id="UP000500857"/>
    </source>
</evidence>
<proteinExistence type="predicted"/>
<organism evidence="1 2">
    <name type="scientific">Oxynema aestuarii AP17</name>
    <dbReference type="NCBI Taxonomy" id="2064643"/>
    <lineage>
        <taxon>Bacteria</taxon>
        <taxon>Bacillati</taxon>
        <taxon>Cyanobacteriota</taxon>
        <taxon>Cyanophyceae</taxon>
        <taxon>Oscillatoriophycideae</taxon>
        <taxon>Oscillatoriales</taxon>
        <taxon>Oscillatoriaceae</taxon>
        <taxon>Oxynema</taxon>
        <taxon>Oxynema aestuarii</taxon>
    </lineage>
</organism>
<gene>
    <name evidence="1" type="ORF">HCG48_03525</name>
</gene>
<reference evidence="1 2" key="1">
    <citation type="submission" date="2020-04" db="EMBL/GenBank/DDBJ databases">
        <authorList>
            <person name="Basu S."/>
            <person name="Maruthanayagam V."/>
            <person name="Chakraborty S."/>
            <person name="Pramanik A."/>
            <person name="Mukherjee J."/>
            <person name="Brink B."/>
        </authorList>
    </citation>
    <scope>NUCLEOTIDE SEQUENCE [LARGE SCALE GENOMIC DNA]</scope>
    <source>
        <strain evidence="1 2">AP17</strain>
    </source>
</reference>
<dbReference type="RefSeq" id="WP_168567920.1">
    <property type="nucleotide sequence ID" value="NZ_CP051167.1"/>
</dbReference>
<dbReference type="KEGG" id="oxy:HCG48_03525"/>